<evidence type="ECO:0000256" key="1">
    <source>
        <dbReference type="SAM" id="MobiDB-lite"/>
    </source>
</evidence>
<feature type="region of interest" description="Disordered" evidence="1">
    <location>
        <begin position="1"/>
        <end position="22"/>
    </location>
</feature>
<organism evidence="2 3">
    <name type="scientific">Streptomyces flavotricini</name>
    <dbReference type="NCBI Taxonomy" id="66888"/>
    <lineage>
        <taxon>Bacteria</taxon>
        <taxon>Bacillati</taxon>
        <taxon>Actinomycetota</taxon>
        <taxon>Actinomycetes</taxon>
        <taxon>Kitasatosporales</taxon>
        <taxon>Streptomycetaceae</taxon>
        <taxon>Streptomyces</taxon>
    </lineage>
</organism>
<protein>
    <submittedName>
        <fullName evidence="2">Uncharacterized protein</fullName>
    </submittedName>
</protein>
<dbReference type="EMBL" id="JAINUL010000001">
    <property type="protein sequence ID" value="MCC0099982.1"/>
    <property type="molecule type" value="Genomic_DNA"/>
</dbReference>
<evidence type="ECO:0000313" key="2">
    <source>
        <dbReference type="EMBL" id="MCC0099982.1"/>
    </source>
</evidence>
<evidence type="ECO:0000313" key="3">
    <source>
        <dbReference type="Proteomes" id="UP001520654"/>
    </source>
</evidence>
<name>A0ABS8EHQ3_9ACTN</name>
<comment type="caution">
    <text evidence="2">The sequence shown here is derived from an EMBL/GenBank/DDBJ whole genome shotgun (WGS) entry which is preliminary data.</text>
</comment>
<reference evidence="2 3" key="1">
    <citation type="submission" date="2021-08" db="EMBL/GenBank/DDBJ databases">
        <title>Genomic Architecture of Streptomyces flavotricini NGL1 and Streptomyces erythrochromogenes HMS4 With Differential Plant Beneficial attributes and laccase production capabilities.</title>
        <authorList>
            <person name="Salwan R."/>
            <person name="Kaur R."/>
            <person name="Sharma V."/>
        </authorList>
    </citation>
    <scope>NUCLEOTIDE SEQUENCE [LARGE SCALE GENOMIC DNA]</scope>
    <source>
        <strain evidence="2 3">NGL1</strain>
    </source>
</reference>
<keyword evidence="3" id="KW-1185">Reference proteome</keyword>
<dbReference type="Proteomes" id="UP001520654">
    <property type="component" value="Unassembled WGS sequence"/>
</dbReference>
<feature type="region of interest" description="Disordered" evidence="1">
    <location>
        <begin position="81"/>
        <end position="114"/>
    </location>
</feature>
<gene>
    <name evidence="2" type="ORF">K7B10_35415</name>
</gene>
<proteinExistence type="predicted"/>
<sequence length="146" mass="15665">MTSGPEGDWHTDTAPLEQALPALGPLTDAKWVSSRDADDRGLPSPELVISGLARLAPGKLAELTAAHTFVSEGPAGEFSSWFEKPLKGQGPRDPQWIRSHELDRDGAGGSTSLWFDRRSDTVRFRVRNPYGQHGAPGGPEGGHGSR</sequence>
<feature type="compositionally biased region" description="Gly residues" evidence="1">
    <location>
        <begin position="134"/>
        <end position="146"/>
    </location>
</feature>
<feature type="region of interest" description="Disordered" evidence="1">
    <location>
        <begin position="126"/>
        <end position="146"/>
    </location>
</feature>
<accession>A0ABS8EHQ3</accession>